<protein>
    <submittedName>
        <fullName evidence="2">Gag-Pol polyprotein</fullName>
    </submittedName>
</protein>
<dbReference type="OrthoDB" id="10055717at2759"/>
<feature type="domain" description="Integrase catalytic" evidence="1">
    <location>
        <begin position="17"/>
        <end position="108"/>
    </location>
</feature>
<dbReference type="Proteomes" id="UP000740883">
    <property type="component" value="Unassembled WGS sequence"/>
</dbReference>
<dbReference type="AlphaFoldDB" id="A0A9P6KYE8"/>
<dbReference type="InterPro" id="IPR012337">
    <property type="entry name" value="RNaseH-like_sf"/>
</dbReference>
<accession>A0A9P6KYE8</accession>
<dbReference type="EMBL" id="SBJO01000214">
    <property type="protein sequence ID" value="KAF9762084.1"/>
    <property type="molecule type" value="Genomic_DNA"/>
</dbReference>
<dbReference type="SUPFAM" id="SSF53098">
    <property type="entry name" value="Ribonuclease H-like"/>
    <property type="match status" value="1"/>
</dbReference>
<evidence type="ECO:0000259" key="1">
    <source>
        <dbReference type="PROSITE" id="PS50994"/>
    </source>
</evidence>
<gene>
    <name evidence="2" type="primary">pol_128</name>
    <name evidence="2" type="ORF">NGRA_2230</name>
</gene>
<evidence type="ECO:0000313" key="3">
    <source>
        <dbReference type="Proteomes" id="UP000740883"/>
    </source>
</evidence>
<proteinExistence type="predicted"/>
<comment type="caution">
    <text evidence="2">The sequence shown here is derived from an EMBL/GenBank/DDBJ whole genome shotgun (WGS) entry which is preliminary data.</text>
</comment>
<keyword evidence="3" id="KW-1185">Reference proteome</keyword>
<reference evidence="2 3" key="1">
    <citation type="journal article" date="2020" name="Genome Biol. Evol.">
        <title>Comparative genomics of strictly vertically transmitted, feminizing microsporidia endosymbionts of amphipod crustaceans.</title>
        <authorList>
            <person name="Cormier A."/>
            <person name="Chebbi M.A."/>
            <person name="Giraud I."/>
            <person name="Wattier R."/>
            <person name="Teixeira M."/>
            <person name="Gilbert C."/>
            <person name="Rigaud T."/>
            <person name="Cordaux R."/>
        </authorList>
    </citation>
    <scope>NUCLEOTIDE SEQUENCE [LARGE SCALE GENOMIC DNA]</scope>
    <source>
        <strain evidence="2 3">Ou3-Ou53</strain>
    </source>
</reference>
<organism evidence="2 3">
    <name type="scientific">Nosema granulosis</name>
    <dbReference type="NCBI Taxonomy" id="83296"/>
    <lineage>
        <taxon>Eukaryota</taxon>
        <taxon>Fungi</taxon>
        <taxon>Fungi incertae sedis</taxon>
        <taxon>Microsporidia</taxon>
        <taxon>Nosematidae</taxon>
        <taxon>Nosema</taxon>
    </lineage>
</organism>
<dbReference type="GO" id="GO:0015074">
    <property type="term" value="P:DNA integration"/>
    <property type="evidence" value="ECO:0007669"/>
    <property type="project" value="InterPro"/>
</dbReference>
<name>A0A9P6KYE8_9MICR</name>
<dbReference type="Gene3D" id="3.30.420.10">
    <property type="entry name" value="Ribonuclease H-like superfamily/Ribonuclease H"/>
    <property type="match status" value="1"/>
</dbReference>
<dbReference type="InterPro" id="IPR036397">
    <property type="entry name" value="RNaseH_sf"/>
</dbReference>
<dbReference type="GO" id="GO:0005634">
    <property type="term" value="C:nucleus"/>
    <property type="evidence" value="ECO:0007669"/>
    <property type="project" value="UniProtKB-ARBA"/>
</dbReference>
<dbReference type="Pfam" id="PF00665">
    <property type="entry name" value="rve"/>
    <property type="match status" value="1"/>
</dbReference>
<dbReference type="PROSITE" id="PS50994">
    <property type="entry name" value="INTEGRASE"/>
    <property type="match status" value="1"/>
</dbReference>
<dbReference type="InterPro" id="IPR001584">
    <property type="entry name" value="Integrase_cat-core"/>
</dbReference>
<evidence type="ECO:0000313" key="2">
    <source>
        <dbReference type="EMBL" id="KAF9762084.1"/>
    </source>
</evidence>
<sequence>MHKIWGTTYQHENKVICTQKPNELWEIDLIGRITDEEKKNKFIFAAIDHHSKCIETRVLNNKPGIEIIKVIKELIINKHGIPERIMSDHGSEFLIKEIQSLKMKYGIA</sequence>
<dbReference type="GO" id="GO:0003676">
    <property type="term" value="F:nucleic acid binding"/>
    <property type="evidence" value="ECO:0007669"/>
    <property type="project" value="InterPro"/>
</dbReference>